<evidence type="ECO:0000256" key="2">
    <source>
        <dbReference type="SAM" id="Phobius"/>
    </source>
</evidence>
<evidence type="ECO:0000259" key="3">
    <source>
        <dbReference type="Pfam" id="PF13906"/>
    </source>
</evidence>
<reference evidence="4" key="1">
    <citation type="journal article" date="2016" name="Ticks Tick Borne Dis.">
        <title>De novo assembly and annotation of the salivary gland transcriptome of Rhipicephalus appendiculatus male and female ticks during blood feeding.</title>
        <authorList>
            <person name="de Castro M.H."/>
            <person name="de Klerk D."/>
            <person name="Pienaar R."/>
            <person name="Latif A.A."/>
            <person name="Rees D.J."/>
            <person name="Mans B.J."/>
        </authorList>
    </citation>
    <scope>NUCLEOTIDE SEQUENCE</scope>
    <source>
        <tissue evidence="4">Salivary glands</tissue>
    </source>
</reference>
<name>A0A131YWE8_RHIAP</name>
<dbReference type="Pfam" id="PF13906">
    <property type="entry name" value="AA_permease_C"/>
    <property type="match status" value="1"/>
</dbReference>
<accession>A0A131YWE8</accession>
<keyword evidence="2" id="KW-0472">Membrane</keyword>
<dbReference type="PANTHER" id="PTHR43243:SF20">
    <property type="entry name" value="CATIONIC AMINO ACID TRANSPORTER 3"/>
    <property type="match status" value="1"/>
</dbReference>
<feature type="transmembrane region" description="Helical" evidence="2">
    <location>
        <begin position="219"/>
        <end position="241"/>
    </location>
</feature>
<dbReference type="Gene3D" id="1.20.1740.10">
    <property type="entry name" value="Amino acid/polyamine transporter I"/>
    <property type="match status" value="2"/>
</dbReference>
<feature type="transmembrane region" description="Helical" evidence="2">
    <location>
        <begin position="415"/>
        <end position="437"/>
    </location>
</feature>
<feature type="domain" description="Cationic amino acid transporter C-terminal" evidence="3">
    <location>
        <begin position="604"/>
        <end position="654"/>
    </location>
</feature>
<feature type="transmembrane region" description="Helical" evidence="2">
    <location>
        <begin position="253"/>
        <end position="278"/>
    </location>
</feature>
<feature type="compositionally biased region" description="Low complexity" evidence="1">
    <location>
        <begin position="472"/>
        <end position="488"/>
    </location>
</feature>
<dbReference type="EMBL" id="GEDV01005043">
    <property type="protein sequence ID" value="JAP83514.1"/>
    <property type="molecule type" value="Transcribed_RNA"/>
</dbReference>
<feature type="transmembrane region" description="Helical" evidence="2">
    <location>
        <begin position="597"/>
        <end position="621"/>
    </location>
</feature>
<keyword evidence="2" id="KW-1133">Transmembrane helix</keyword>
<dbReference type="GO" id="GO:0005886">
    <property type="term" value="C:plasma membrane"/>
    <property type="evidence" value="ECO:0007669"/>
    <property type="project" value="TreeGrafter"/>
</dbReference>
<protein>
    <submittedName>
        <fullName evidence="4">Amino acid permease</fullName>
    </submittedName>
</protein>
<feature type="transmembrane region" description="Helical" evidence="2">
    <location>
        <begin position="342"/>
        <end position="364"/>
    </location>
</feature>
<proteinExistence type="predicted"/>
<feature type="transmembrane region" description="Helical" evidence="2">
    <location>
        <begin position="389"/>
        <end position="409"/>
    </location>
</feature>
<dbReference type="InterPro" id="IPR029485">
    <property type="entry name" value="CAT_C"/>
</dbReference>
<feature type="transmembrane region" description="Helical" evidence="2">
    <location>
        <begin position="627"/>
        <end position="649"/>
    </location>
</feature>
<feature type="transmembrane region" description="Helical" evidence="2">
    <location>
        <begin position="299"/>
        <end position="322"/>
    </location>
</feature>
<evidence type="ECO:0000256" key="1">
    <source>
        <dbReference type="SAM" id="MobiDB-lite"/>
    </source>
</evidence>
<sequence length="718" mass="73299">MARRRNSEILWSLMTRIKSPHSFQVRRFSSSSGTETANGSAGGKSKSSSKKSSSEKSSSSTSKTPSRARLCLIVSAIAPGLTFGVFVVVSNAAAVVSAGAVVPSLLVAAVASLLAGLCLIELVTWQRPCPDSLYACLYRWAGEAAAFAAGWLSLLHQGAAVACVARLQSSAIDALSGGALARAWQALGSYDPVALALGLVAASVAAAPRLLSSSREPTWLGMALIVLSLLAALFFVAMGSVGATAAPGNSWSFAMLVLSDSAPTGLLSGAALCTYAFIGPHTALRRAPDSPQPWRDLPLALGLSTALTFLLTFAMAVVVTIQARHDTARPLAAMLASCSAEWAGTAMSAASLLALVGLALYGLLPLGGAVRSLAADGLLFRGLAKTSNAGRPVGSILAAGALAAFAALVAPVPRLLGLMAVGPLALNAAVCVALLLARYHPASRTAYDLIGDESPPAKEGSAAGHGGGGSSGPASSTTSPTSSASSSSSEDEEDIDALVREYRERLRVAALTDGLLAGNGGNSLREPTSATARRADLAVSGVVAALVVLSAAMEVGSRLEGRAASVCAVISTLCAIAVAALLVLLSRQPQAQLGPSLLHAGAAFRVPMVPWLPCIGAFLNVCLLIDLLVSAWLVFVCWLAIGVALYLLYGIHSSTAASEIPLPTAPAVGSPRQPSPKISLQPLALQPHSIVSHIVPSHRSHPGSQRRLAELDTVFIQH</sequence>
<feature type="transmembrane region" description="Helical" evidence="2">
    <location>
        <begin position="100"/>
        <end position="123"/>
    </location>
</feature>
<feature type="region of interest" description="Disordered" evidence="1">
    <location>
        <begin position="24"/>
        <end position="63"/>
    </location>
</feature>
<feature type="transmembrane region" description="Helical" evidence="2">
    <location>
        <begin position="537"/>
        <end position="557"/>
    </location>
</feature>
<dbReference type="PANTHER" id="PTHR43243">
    <property type="entry name" value="INNER MEMBRANE TRANSPORTER YGJI-RELATED"/>
    <property type="match status" value="1"/>
</dbReference>
<feature type="transmembrane region" description="Helical" evidence="2">
    <location>
        <begin position="70"/>
        <end position="94"/>
    </location>
</feature>
<dbReference type="AlphaFoldDB" id="A0A131YWE8"/>
<feature type="transmembrane region" description="Helical" evidence="2">
    <location>
        <begin position="187"/>
        <end position="207"/>
    </location>
</feature>
<feature type="region of interest" description="Disordered" evidence="1">
    <location>
        <begin position="450"/>
        <end position="494"/>
    </location>
</feature>
<feature type="transmembrane region" description="Helical" evidence="2">
    <location>
        <begin position="144"/>
        <end position="167"/>
    </location>
</feature>
<dbReference type="GO" id="GO:0015171">
    <property type="term" value="F:amino acid transmembrane transporter activity"/>
    <property type="evidence" value="ECO:0007669"/>
    <property type="project" value="TreeGrafter"/>
</dbReference>
<feature type="compositionally biased region" description="Polar residues" evidence="1">
    <location>
        <begin position="27"/>
        <end position="39"/>
    </location>
</feature>
<feature type="transmembrane region" description="Helical" evidence="2">
    <location>
        <begin position="563"/>
        <end position="585"/>
    </location>
</feature>
<evidence type="ECO:0000313" key="4">
    <source>
        <dbReference type="EMBL" id="JAP83514.1"/>
    </source>
</evidence>
<keyword evidence="2" id="KW-0812">Transmembrane</keyword>
<organism evidence="4">
    <name type="scientific">Rhipicephalus appendiculatus</name>
    <name type="common">Brown ear tick</name>
    <dbReference type="NCBI Taxonomy" id="34631"/>
    <lineage>
        <taxon>Eukaryota</taxon>
        <taxon>Metazoa</taxon>
        <taxon>Ecdysozoa</taxon>
        <taxon>Arthropoda</taxon>
        <taxon>Chelicerata</taxon>
        <taxon>Arachnida</taxon>
        <taxon>Acari</taxon>
        <taxon>Parasitiformes</taxon>
        <taxon>Ixodida</taxon>
        <taxon>Ixodoidea</taxon>
        <taxon>Ixodidae</taxon>
        <taxon>Rhipicephalinae</taxon>
        <taxon>Rhipicephalus</taxon>
        <taxon>Rhipicephalus</taxon>
    </lineage>
</organism>